<dbReference type="GO" id="GO:0001669">
    <property type="term" value="C:acrosomal vesicle"/>
    <property type="evidence" value="ECO:0007669"/>
    <property type="project" value="Ensembl"/>
</dbReference>
<feature type="compositionally biased region" description="Pro residues" evidence="2">
    <location>
        <begin position="249"/>
        <end position="258"/>
    </location>
</feature>
<name>A0A4X2KV19_VOMUR</name>
<reference evidence="4" key="2">
    <citation type="submission" date="2025-08" db="UniProtKB">
        <authorList>
            <consortium name="Ensembl"/>
        </authorList>
    </citation>
    <scope>IDENTIFICATION</scope>
</reference>
<dbReference type="PANTHER" id="PTHR14421:SF3">
    <property type="entry name" value="SPERMATOGENESIS-ASSOCIATED PROTEIN 1"/>
    <property type="match status" value="1"/>
</dbReference>
<dbReference type="Pfam" id="PF15743">
    <property type="entry name" value="SPATA1_C"/>
    <property type="match status" value="1"/>
</dbReference>
<reference evidence="4" key="3">
    <citation type="submission" date="2025-09" db="UniProtKB">
        <authorList>
            <consortium name="Ensembl"/>
        </authorList>
    </citation>
    <scope>IDENTIFICATION</scope>
</reference>
<keyword evidence="5" id="KW-1185">Reference proteome</keyword>
<evidence type="ECO:0000256" key="2">
    <source>
        <dbReference type="SAM" id="MobiDB-lite"/>
    </source>
</evidence>
<dbReference type="Proteomes" id="UP000314987">
    <property type="component" value="Unassembled WGS sequence"/>
</dbReference>
<dbReference type="InterPro" id="IPR039062">
    <property type="entry name" value="SPAT1"/>
</dbReference>
<keyword evidence="1" id="KW-0175">Coiled coil</keyword>
<feature type="domain" description="Spermatogenesis-associated protein 1 C-terminal" evidence="3">
    <location>
        <begin position="282"/>
        <end position="431"/>
    </location>
</feature>
<accession>A0A4X2KV19</accession>
<protein>
    <submittedName>
        <fullName evidence="4">Spermatosis associated 1</fullName>
    </submittedName>
</protein>
<dbReference type="InterPro" id="IPR031478">
    <property type="entry name" value="SPATA1_C"/>
</dbReference>
<dbReference type="RefSeq" id="XP_027729754.1">
    <property type="nucleotide sequence ID" value="XM_027873953.1"/>
</dbReference>
<sequence>MTTSFNPSRPSSSELVELHVFYVPEGSWNYKLNTISIEVVSKFISAGFIRVSPHLTLQALREQLGEFLGEEAVAEKFLFLKCIGNNLAVVKTKEEKELKLKSFAPPYALQPELYLLPIVDHLGNIYSSSSSPSIVGDMQQNNISEDDKAAQQLDSCKTSPSRKPEKDPSLLEHITKVPPLKNQEEVSLKDNKIKKYPARKYGFLEALDDKRMLHGQKKSQFLWDNGDKITDASRRKEDLSGDEDYDNKPPGPSAPPSLPLLAFAPGILESSVLQNERFKIMQQMKQVKEERGHLEETKEELLKKVKTLFEQSKLKRYHAQEAWKKKYFETKKITASLEEVLTKLQEDLELYYKKLLMQLEAREIKMRPKNLANVEDSKNSLIIQITEVQHAIDQLKRKLDTDKMKLMIEIKMRKQAISDRRTLKMELEQKKMKASLSS</sequence>
<dbReference type="OMA" id="DKMKLTV"/>
<reference evidence="5" key="1">
    <citation type="submission" date="2018-12" db="EMBL/GenBank/DDBJ databases">
        <authorList>
            <person name="Yazar S."/>
        </authorList>
    </citation>
    <scope>NUCLEOTIDE SEQUENCE [LARGE SCALE GENOMIC DNA]</scope>
</reference>
<dbReference type="Ensembl" id="ENSVURT00010014984.1">
    <property type="protein sequence ID" value="ENSVURP00010013170.1"/>
    <property type="gene ID" value="ENSVURG00010010137.1"/>
</dbReference>
<organism evidence="4 5">
    <name type="scientific">Vombatus ursinus</name>
    <name type="common">Common wombat</name>
    <dbReference type="NCBI Taxonomy" id="29139"/>
    <lineage>
        <taxon>Eukaryota</taxon>
        <taxon>Metazoa</taxon>
        <taxon>Chordata</taxon>
        <taxon>Craniata</taxon>
        <taxon>Vertebrata</taxon>
        <taxon>Euteleostomi</taxon>
        <taxon>Mammalia</taxon>
        <taxon>Metatheria</taxon>
        <taxon>Diprotodontia</taxon>
        <taxon>Vombatidae</taxon>
        <taxon>Vombatus</taxon>
    </lineage>
</organism>
<dbReference type="STRING" id="29139.ENSVURP00010013170"/>
<feature type="compositionally biased region" description="Polar residues" evidence="2">
    <location>
        <begin position="152"/>
        <end position="161"/>
    </location>
</feature>
<feature type="region of interest" description="Disordered" evidence="2">
    <location>
        <begin position="146"/>
        <end position="188"/>
    </location>
</feature>
<proteinExistence type="predicted"/>
<evidence type="ECO:0000259" key="3">
    <source>
        <dbReference type="Pfam" id="PF15743"/>
    </source>
</evidence>
<feature type="coiled-coil region" evidence="1">
    <location>
        <begin position="378"/>
        <end position="405"/>
    </location>
</feature>
<dbReference type="GeneID" id="114051545"/>
<dbReference type="GeneTree" id="ENSGT00390000003298"/>
<evidence type="ECO:0000313" key="4">
    <source>
        <dbReference type="Ensembl" id="ENSVURP00010013170.1"/>
    </source>
</evidence>
<feature type="region of interest" description="Disordered" evidence="2">
    <location>
        <begin position="232"/>
        <end position="259"/>
    </location>
</feature>
<feature type="compositionally biased region" description="Basic and acidic residues" evidence="2">
    <location>
        <begin position="162"/>
        <end position="175"/>
    </location>
</feature>
<dbReference type="AlphaFoldDB" id="A0A4X2KV19"/>
<dbReference type="CTD" id="100505741"/>
<dbReference type="RefSeq" id="XP_027729753.1">
    <property type="nucleotide sequence ID" value="XM_027873952.1"/>
</dbReference>
<evidence type="ECO:0000313" key="5">
    <source>
        <dbReference type="Proteomes" id="UP000314987"/>
    </source>
</evidence>
<dbReference type="PANTHER" id="PTHR14421">
    <property type="entry name" value="SPERMATOGENESIS-ASSOCIATED PROTEIN 1"/>
    <property type="match status" value="1"/>
</dbReference>
<evidence type="ECO:0000256" key="1">
    <source>
        <dbReference type="SAM" id="Coils"/>
    </source>
</evidence>
<feature type="coiled-coil region" evidence="1">
    <location>
        <begin position="280"/>
        <end position="311"/>
    </location>
</feature>
<gene>
    <name evidence="4" type="primary">SPATA1</name>
</gene>
<dbReference type="OrthoDB" id="9901850at2759"/>